<dbReference type="AlphaFoldDB" id="A0A5B9DBP7"/>
<organism evidence="5 6">
    <name type="scientific">Promethearchaeum syntrophicum</name>
    <dbReference type="NCBI Taxonomy" id="2594042"/>
    <lineage>
        <taxon>Archaea</taxon>
        <taxon>Promethearchaeati</taxon>
        <taxon>Promethearchaeota</taxon>
        <taxon>Promethearchaeia</taxon>
        <taxon>Promethearchaeales</taxon>
        <taxon>Promethearchaeaceae</taxon>
        <taxon>Promethearchaeum</taxon>
    </lineage>
</organism>
<keyword evidence="1 5" id="KW-0489">Methyltransferase</keyword>
<dbReference type="KEGG" id="psyt:DSAG12_02382"/>
<dbReference type="Pfam" id="PF01189">
    <property type="entry name" value="Methyltr_RsmB-F"/>
    <property type="match status" value="1"/>
</dbReference>
<dbReference type="Gene3D" id="2.30.130.10">
    <property type="entry name" value="PUA domain"/>
    <property type="match status" value="1"/>
</dbReference>
<keyword evidence="6" id="KW-1185">Reference proteome</keyword>
<dbReference type="GO" id="GO:0003723">
    <property type="term" value="F:RNA binding"/>
    <property type="evidence" value="ECO:0007669"/>
    <property type="project" value="UniProtKB-KW"/>
</dbReference>
<reference evidence="5 6" key="1">
    <citation type="journal article" date="2020" name="Nature">
        <title>Isolation of an archaeon at the prokaryote-eukaryote interface.</title>
        <authorList>
            <person name="Imachi H."/>
            <person name="Nobu M.K."/>
            <person name="Nakahara N."/>
            <person name="Morono Y."/>
            <person name="Ogawara M."/>
            <person name="Takaki Y."/>
            <person name="Takano Y."/>
            <person name="Uematsu K."/>
            <person name="Ikuta T."/>
            <person name="Ito M."/>
            <person name="Matsui Y."/>
            <person name="Miyazaki M."/>
            <person name="Murata K."/>
            <person name="Saito Y."/>
            <person name="Sakai S."/>
            <person name="Song C."/>
            <person name="Tasumi E."/>
            <person name="Yamanaka Y."/>
            <person name="Yamaguchi T."/>
            <person name="Kamagata Y."/>
            <person name="Tamaki H."/>
            <person name="Takai K."/>
        </authorList>
    </citation>
    <scope>NUCLEOTIDE SEQUENCE [LARGE SCALE GENOMIC DNA]</scope>
    <source>
        <strain evidence="5 6">MK-D1</strain>
    </source>
</reference>
<dbReference type="InterPro" id="IPR001678">
    <property type="entry name" value="MeTrfase_RsmB-F_NOP2_dom"/>
</dbReference>
<dbReference type="InterPro" id="IPR036974">
    <property type="entry name" value="PUA_sf"/>
</dbReference>
<keyword evidence="2" id="KW-0808">Transferase</keyword>
<keyword evidence="4" id="KW-0694">RNA-binding</keyword>
<dbReference type="InterPro" id="IPR029063">
    <property type="entry name" value="SAM-dependent_MTases_sf"/>
</dbReference>
<evidence type="ECO:0000256" key="1">
    <source>
        <dbReference type="ARBA" id="ARBA00022603"/>
    </source>
</evidence>
<dbReference type="PANTHER" id="PTHR22807:SF34">
    <property type="entry name" value="TRNA (CYTOSINE(72)-C(5))-METHYLTRANSFERASE NSUN6"/>
    <property type="match status" value="1"/>
</dbReference>
<dbReference type="InterPro" id="IPR023267">
    <property type="entry name" value="RCMT"/>
</dbReference>
<evidence type="ECO:0000256" key="3">
    <source>
        <dbReference type="ARBA" id="ARBA00022691"/>
    </source>
</evidence>
<reference evidence="5 6" key="2">
    <citation type="journal article" date="2024" name="Int. J. Syst. Evol. Microbiol.">
        <title>Promethearchaeum syntrophicum gen. nov., sp. nov., an anaerobic, obligately syntrophic archaeon, the first isolate of the lineage 'Asgard' archaea, and proposal of the new archaeal phylum Promethearchaeota phyl. nov. and kingdom Promethearchaeati regn. nov.</title>
        <authorList>
            <person name="Imachi H."/>
            <person name="Nobu M.K."/>
            <person name="Kato S."/>
            <person name="Takaki Y."/>
            <person name="Miyazaki M."/>
            <person name="Miyata M."/>
            <person name="Ogawara M."/>
            <person name="Saito Y."/>
            <person name="Sakai S."/>
            <person name="Tahara Y.O."/>
            <person name="Takano Y."/>
            <person name="Tasumi E."/>
            <person name="Uematsu K."/>
            <person name="Yoshimura T."/>
            <person name="Itoh T."/>
            <person name="Ohkuma M."/>
            <person name="Takai K."/>
        </authorList>
    </citation>
    <scope>NUCLEOTIDE SEQUENCE [LARGE SCALE GENOMIC DNA]</scope>
    <source>
        <strain evidence="5 6">MK-D1</strain>
    </source>
</reference>
<accession>A0A5B9DBP7</accession>
<dbReference type="Gene3D" id="3.40.50.150">
    <property type="entry name" value="Vaccinia Virus protein VP39"/>
    <property type="match status" value="1"/>
</dbReference>
<dbReference type="PANTHER" id="PTHR22807">
    <property type="entry name" value="NOP2 YEAST -RELATED NOL1/NOP2/FMU SUN DOMAIN-CONTAINING"/>
    <property type="match status" value="1"/>
</dbReference>
<name>A0A5B9DBP7_9ARCH</name>
<gene>
    <name evidence="5" type="ORF">DSAG12_02382</name>
</gene>
<evidence type="ECO:0000313" key="6">
    <source>
        <dbReference type="Proteomes" id="UP000321408"/>
    </source>
</evidence>
<dbReference type="CDD" id="cd07953">
    <property type="entry name" value="PUA"/>
    <property type="match status" value="1"/>
</dbReference>
<protein>
    <submittedName>
        <fullName evidence="5">RsmB/NOP family class I SAM-dependent RNA methyltransferase</fullName>
    </submittedName>
</protein>
<dbReference type="SUPFAM" id="SSF88697">
    <property type="entry name" value="PUA domain-like"/>
    <property type="match status" value="1"/>
</dbReference>
<dbReference type="Proteomes" id="UP000321408">
    <property type="component" value="Chromosome"/>
</dbReference>
<keyword evidence="3" id="KW-0949">S-adenosyl-L-methionine</keyword>
<dbReference type="EMBL" id="CP042905">
    <property type="protein sequence ID" value="QEE16552.2"/>
    <property type="molecule type" value="Genomic_DNA"/>
</dbReference>
<evidence type="ECO:0000256" key="2">
    <source>
        <dbReference type="ARBA" id="ARBA00022679"/>
    </source>
</evidence>
<dbReference type="InterPro" id="IPR015947">
    <property type="entry name" value="PUA-like_sf"/>
</dbReference>
<sequence>MTLKPDKGRNMEEIYAYARNQFISSSIVDHIHNTITNLDELKEILESITIPPQFYFLRVNLNKISMKDLLKELNLEFPETISEQGPLENTLKIPFIENQTIPMLSKQIYTDKYAAESIMLGADLFVPGFCGTSDKFDKGEEISILLKPTSRTKKMDENVEKFHVANGETMISSKDLPKYRNGILVNTTLPKYSLPKYRSSSAYKEGWISEQTLPATIACAIFVEEIVKNTQIKNPIIFDVCSAPGHKTTAIAERSHWLYSEQKKEKWLKIVSIDRSTNRLEHLRNDIKRLRLHNIDVLPIKLERILNEMPELREKANYLLFDPPCSALGTRPKLYLEKSQNDLLDFPKNQRRLLKIVDQLVKPGGILMYNTCTIPKEENEGILAYAVQKLGYQTIPIDQKYLQYGTPGLDYDGLDTMDLKNLLRFYPRYQESSGYFIAILRKI</sequence>
<dbReference type="GO" id="GO:0001510">
    <property type="term" value="P:RNA methylation"/>
    <property type="evidence" value="ECO:0007669"/>
    <property type="project" value="InterPro"/>
</dbReference>
<dbReference type="SUPFAM" id="SSF53335">
    <property type="entry name" value="S-adenosyl-L-methionine-dependent methyltransferases"/>
    <property type="match status" value="1"/>
</dbReference>
<evidence type="ECO:0000256" key="4">
    <source>
        <dbReference type="ARBA" id="ARBA00022884"/>
    </source>
</evidence>
<dbReference type="CDD" id="cd02440">
    <property type="entry name" value="AdoMet_MTases"/>
    <property type="match status" value="1"/>
</dbReference>
<proteinExistence type="predicted"/>
<dbReference type="GO" id="GO:0008173">
    <property type="term" value="F:RNA methyltransferase activity"/>
    <property type="evidence" value="ECO:0007669"/>
    <property type="project" value="InterPro"/>
</dbReference>
<dbReference type="PRINTS" id="PR02008">
    <property type="entry name" value="RCMTFAMILY"/>
</dbReference>
<dbReference type="PROSITE" id="PS50890">
    <property type="entry name" value="PUA"/>
    <property type="match status" value="1"/>
</dbReference>
<evidence type="ECO:0000313" key="5">
    <source>
        <dbReference type="EMBL" id="QEE16552.2"/>
    </source>
</evidence>
<dbReference type="InterPro" id="IPR049560">
    <property type="entry name" value="MeTrfase_RsmB-F_NOP2_cat"/>
</dbReference>
<dbReference type="PROSITE" id="PS51686">
    <property type="entry name" value="SAM_MT_RSMB_NOP"/>
    <property type="match status" value="1"/>
</dbReference>